<dbReference type="InterPro" id="IPR050942">
    <property type="entry name" value="F-box_BR-signaling"/>
</dbReference>
<dbReference type="Proteomes" id="UP000250321">
    <property type="component" value="Unassembled WGS sequence"/>
</dbReference>
<dbReference type="PANTHER" id="PTHR44259:SF114">
    <property type="entry name" value="OS06G0707300 PROTEIN"/>
    <property type="match status" value="1"/>
</dbReference>
<dbReference type="PANTHER" id="PTHR44259">
    <property type="entry name" value="OS07G0183000 PROTEIN-RELATED"/>
    <property type="match status" value="1"/>
</dbReference>
<gene>
    <name evidence="2" type="ORF">Pyn_12018</name>
</gene>
<dbReference type="EMBL" id="PJQY01000540">
    <property type="protein sequence ID" value="PQQ10171.1"/>
    <property type="molecule type" value="Genomic_DNA"/>
</dbReference>
<dbReference type="STRING" id="2094558.A0A314YZH9"/>
<keyword evidence="3" id="KW-1185">Reference proteome</keyword>
<dbReference type="Pfam" id="PF03478">
    <property type="entry name" value="Beta-prop_KIB1-4"/>
    <property type="match status" value="1"/>
</dbReference>
<proteinExistence type="predicted"/>
<evidence type="ECO:0000313" key="2">
    <source>
        <dbReference type="EMBL" id="PQQ10171.1"/>
    </source>
</evidence>
<sequence>MLVDLGYEARPLDFPWLMLPDNHHHHHHHHAGEDYEAYHNQDLKCFFSLYTHQIHCLELPEAYEKTVCGSSSGWLILRQETTSAVTLLNPLNCAQIALPQLSSSPFYDQEPLPVLHKAILSSDPCRNPFDYKVLAIFGQKRRLICYKARDRTWTMIQDAGVHYEDIISMGNELVATDEIGRLVSCNLDGDWFWSPPNVEEISDPFFFKGGKVYLVGIEGELVMLIRFVQENFNFGQETYDFEVYRYDSMESIWEPISNLGSWTILLGHNQSTAIEARQFKGLIKPNCIYFTDDSLDEDSLLVGHDSGVFSMEDVKVEPLRCISHDFMYVWPRPVWYMPSFA</sequence>
<name>A0A314YZH9_PRUYE</name>
<feature type="domain" description="KIB1-4 beta-propeller" evidence="1">
    <location>
        <begin position="46"/>
        <end position="310"/>
    </location>
</feature>
<comment type="caution">
    <text evidence="2">The sequence shown here is derived from an EMBL/GenBank/DDBJ whole genome shotgun (WGS) entry which is preliminary data.</text>
</comment>
<reference evidence="2 3" key="1">
    <citation type="submission" date="2018-02" db="EMBL/GenBank/DDBJ databases">
        <title>Draft genome of wild Prunus yedoensis var. nudiflora.</title>
        <authorList>
            <person name="Baek S."/>
            <person name="Kim J.-H."/>
            <person name="Choi K."/>
            <person name="Kim G.-B."/>
            <person name="Cho A."/>
            <person name="Jang H."/>
            <person name="Shin C.-H."/>
            <person name="Yu H.-J."/>
            <person name="Mun J.-H."/>
        </authorList>
    </citation>
    <scope>NUCLEOTIDE SEQUENCE [LARGE SCALE GENOMIC DNA]</scope>
    <source>
        <strain evidence="3">cv. Jeju island</strain>
        <tissue evidence="2">Leaf</tissue>
    </source>
</reference>
<evidence type="ECO:0000313" key="3">
    <source>
        <dbReference type="Proteomes" id="UP000250321"/>
    </source>
</evidence>
<dbReference type="OrthoDB" id="642536at2759"/>
<dbReference type="AlphaFoldDB" id="A0A314YZH9"/>
<protein>
    <recommendedName>
        <fullName evidence="1">KIB1-4 beta-propeller domain-containing protein</fullName>
    </recommendedName>
</protein>
<organism evidence="2 3">
    <name type="scientific">Prunus yedoensis var. nudiflora</name>
    <dbReference type="NCBI Taxonomy" id="2094558"/>
    <lineage>
        <taxon>Eukaryota</taxon>
        <taxon>Viridiplantae</taxon>
        <taxon>Streptophyta</taxon>
        <taxon>Embryophyta</taxon>
        <taxon>Tracheophyta</taxon>
        <taxon>Spermatophyta</taxon>
        <taxon>Magnoliopsida</taxon>
        <taxon>eudicotyledons</taxon>
        <taxon>Gunneridae</taxon>
        <taxon>Pentapetalae</taxon>
        <taxon>rosids</taxon>
        <taxon>fabids</taxon>
        <taxon>Rosales</taxon>
        <taxon>Rosaceae</taxon>
        <taxon>Amygdaloideae</taxon>
        <taxon>Amygdaleae</taxon>
        <taxon>Prunus</taxon>
    </lineage>
</organism>
<evidence type="ECO:0000259" key="1">
    <source>
        <dbReference type="Pfam" id="PF03478"/>
    </source>
</evidence>
<accession>A0A314YZH9</accession>
<dbReference type="InterPro" id="IPR005174">
    <property type="entry name" value="KIB1-4_b-propeller"/>
</dbReference>